<comment type="caution">
    <text evidence="2">The sequence shown here is derived from an EMBL/GenBank/DDBJ whole genome shotgun (WGS) entry which is preliminary data.</text>
</comment>
<reference evidence="2 3" key="1">
    <citation type="submission" date="2024-11" db="EMBL/GenBank/DDBJ databases">
        <authorList>
            <person name="Heng Y.C."/>
            <person name="Lim A.C.H."/>
            <person name="Lee J.K.Y."/>
            <person name="Kittelmann S."/>
        </authorList>
    </citation>
    <scope>NUCLEOTIDE SEQUENCE [LARGE SCALE GENOMIC DNA]</scope>
    <source>
        <strain evidence="2 3">WILCCON 0114</strain>
    </source>
</reference>
<accession>A0ABW8TFZ9</accession>
<feature type="transmembrane region" description="Helical" evidence="1">
    <location>
        <begin position="174"/>
        <end position="191"/>
    </location>
</feature>
<feature type="transmembrane region" description="Helical" evidence="1">
    <location>
        <begin position="297"/>
        <end position="315"/>
    </location>
</feature>
<organism evidence="2 3">
    <name type="scientific">Clostridium neuense</name>
    <dbReference type="NCBI Taxonomy" id="1728934"/>
    <lineage>
        <taxon>Bacteria</taxon>
        <taxon>Bacillati</taxon>
        <taxon>Bacillota</taxon>
        <taxon>Clostridia</taxon>
        <taxon>Eubacteriales</taxon>
        <taxon>Clostridiaceae</taxon>
        <taxon>Clostridium</taxon>
    </lineage>
</organism>
<feature type="transmembrane region" description="Helical" evidence="1">
    <location>
        <begin position="103"/>
        <end position="122"/>
    </location>
</feature>
<keyword evidence="1" id="KW-1133">Transmembrane helix</keyword>
<feature type="transmembrane region" description="Helical" evidence="1">
    <location>
        <begin position="63"/>
        <end position="82"/>
    </location>
</feature>
<evidence type="ECO:0000256" key="1">
    <source>
        <dbReference type="SAM" id="Phobius"/>
    </source>
</evidence>
<feature type="transmembrane region" description="Helical" evidence="1">
    <location>
        <begin position="264"/>
        <end position="285"/>
    </location>
</feature>
<feature type="transmembrane region" description="Helical" evidence="1">
    <location>
        <begin position="226"/>
        <end position="244"/>
    </location>
</feature>
<proteinExistence type="predicted"/>
<keyword evidence="1" id="KW-0472">Membrane</keyword>
<feature type="transmembrane region" description="Helical" evidence="1">
    <location>
        <begin position="142"/>
        <end position="167"/>
    </location>
</feature>
<evidence type="ECO:0000313" key="2">
    <source>
        <dbReference type="EMBL" id="MFL0251448.1"/>
    </source>
</evidence>
<feature type="transmembrane region" description="Helical" evidence="1">
    <location>
        <begin position="12"/>
        <end position="31"/>
    </location>
</feature>
<keyword evidence="3" id="KW-1185">Reference proteome</keyword>
<evidence type="ECO:0008006" key="4">
    <source>
        <dbReference type="Google" id="ProtNLM"/>
    </source>
</evidence>
<name>A0ABW8TFZ9_9CLOT</name>
<dbReference type="Proteomes" id="UP001623592">
    <property type="component" value="Unassembled WGS sequence"/>
</dbReference>
<protein>
    <recommendedName>
        <fullName evidence="4">ABC transporter permease</fullName>
    </recommendedName>
</protein>
<dbReference type="RefSeq" id="WP_406788103.1">
    <property type="nucleotide sequence ID" value="NZ_JBJIAA010000010.1"/>
</dbReference>
<gene>
    <name evidence="2" type="ORF">ACJDT4_13590</name>
</gene>
<keyword evidence="1" id="KW-0812">Transmembrane</keyword>
<sequence length="326" mass="38107">MKKLLWKDWIYEKWVILLVTFILLTSSFEMFSKYIENLKIPGGKSYVYINFGFPKYFSETDSYVSIILIIFIVFIIGFRQNLNSQQEIITAMPYSRKEIIISKWLESIICFMVPLVINFIALNIMYFTNYNKMKIYNNYTDFLMWMILGIFTYIFVITFVLFVDLFFGNKIVGAFFSGMVLFMWSTGRGILAEYLNIYGINIGYDNPNNGIYLLPYYNIFYGKDCIYRILILIIFTILFFKLMVKLNDMKNIENAQNINVYPKFSLALKLFASVVFTIIISDIVGDAFFRLNTAADNIATFIFTVLCFVILYLGIGKTVKRVDGEA</sequence>
<dbReference type="EMBL" id="JBJIAA010000010">
    <property type="protein sequence ID" value="MFL0251448.1"/>
    <property type="molecule type" value="Genomic_DNA"/>
</dbReference>
<evidence type="ECO:0000313" key="3">
    <source>
        <dbReference type="Proteomes" id="UP001623592"/>
    </source>
</evidence>